<evidence type="ECO:0000313" key="2">
    <source>
        <dbReference type="Proteomes" id="UP001223390"/>
    </source>
</evidence>
<protein>
    <submittedName>
        <fullName evidence="1">Uncharacterized protein</fullName>
    </submittedName>
</protein>
<dbReference type="RefSeq" id="WP_285346730.1">
    <property type="nucleotide sequence ID" value="NZ_JASITI010000104.1"/>
</dbReference>
<proteinExistence type="predicted"/>
<sequence length="72" mass="7400">MAEPLQGEAGGVGGAAPVRAAQLQQLLLRGVDEVVMSIRCSGGTVERQFVPEPPADFSLVCSRSRAAMLGGC</sequence>
<reference evidence="1 2" key="1">
    <citation type="submission" date="2023-05" db="EMBL/GenBank/DDBJ databases">
        <title>Sequencing and Assembly of Streptomyces sp. NP73.</title>
        <authorList>
            <person name="Konwar A.N."/>
            <person name="Saikia K."/>
            <person name="Thakur D."/>
        </authorList>
    </citation>
    <scope>NUCLEOTIDE SEQUENCE [LARGE SCALE GENOMIC DNA]</scope>
    <source>
        <strain evidence="1 2">NP73</strain>
    </source>
</reference>
<keyword evidence="2" id="KW-1185">Reference proteome</keyword>
<gene>
    <name evidence="1" type="ORF">QEZ40_000584</name>
</gene>
<accession>A0ABT7H5Z8</accession>
<dbReference type="EMBL" id="JASITI010000104">
    <property type="protein sequence ID" value="MDK9501307.1"/>
    <property type="molecule type" value="Genomic_DNA"/>
</dbReference>
<comment type="caution">
    <text evidence="1">The sequence shown here is derived from an EMBL/GenBank/DDBJ whole genome shotgun (WGS) entry which is preliminary data.</text>
</comment>
<evidence type="ECO:0000313" key="1">
    <source>
        <dbReference type="EMBL" id="MDK9501307.1"/>
    </source>
</evidence>
<dbReference type="Proteomes" id="UP001223390">
    <property type="component" value="Unassembled WGS sequence"/>
</dbReference>
<organism evidence="1 2">
    <name type="scientific">Streptomyces katrae</name>
    <dbReference type="NCBI Taxonomy" id="68223"/>
    <lineage>
        <taxon>Bacteria</taxon>
        <taxon>Bacillati</taxon>
        <taxon>Actinomycetota</taxon>
        <taxon>Actinomycetes</taxon>
        <taxon>Kitasatosporales</taxon>
        <taxon>Streptomycetaceae</taxon>
        <taxon>Streptomyces</taxon>
    </lineage>
</organism>
<name>A0ABT7H5Z8_9ACTN</name>